<keyword evidence="3" id="KW-1185">Reference proteome</keyword>
<comment type="caution">
    <text evidence="2">The sequence shown here is derived from an EMBL/GenBank/DDBJ whole genome shotgun (WGS) entry which is preliminary data.</text>
</comment>
<keyword evidence="1" id="KW-1133">Transmembrane helix</keyword>
<protein>
    <submittedName>
        <fullName evidence="2">Uncharacterized protein</fullName>
    </submittedName>
</protein>
<keyword evidence="1" id="KW-0472">Membrane</keyword>
<evidence type="ECO:0000313" key="3">
    <source>
        <dbReference type="Proteomes" id="UP001331761"/>
    </source>
</evidence>
<dbReference type="Proteomes" id="UP001331761">
    <property type="component" value="Unassembled WGS sequence"/>
</dbReference>
<gene>
    <name evidence="2" type="ORF">GCK32_006621</name>
</gene>
<accession>A0AAN8G990</accession>
<feature type="transmembrane region" description="Helical" evidence="1">
    <location>
        <begin position="81"/>
        <end position="103"/>
    </location>
</feature>
<proteinExistence type="predicted"/>
<dbReference type="EMBL" id="WIXE01008212">
    <property type="protein sequence ID" value="KAK5979598.1"/>
    <property type="molecule type" value="Genomic_DNA"/>
</dbReference>
<reference evidence="2 3" key="1">
    <citation type="submission" date="2019-10" db="EMBL/GenBank/DDBJ databases">
        <title>Assembly and Annotation for the nematode Trichostrongylus colubriformis.</title>
        <authorList>
            <person name="Martin J."/>
        </authorList>
    </citation>
    <scope>NUCLEOTIDE SEQUENCE [LARGE SCALE GENOMIC DNA]</scope>
    <source>
        <strain evidence="2">G859</strain>
        <tissue evidence="2">Whole worm</tissue>
    </source>
</reference>
<organism evidence="2 3">
    <name type="scientific">Trichostrongylus colubriformis</name>
    <name type="common">Black scour worm</name>
    <dbReference type="NCBI Taxonomy" id="6319"/>
    <lineage>
        <taxon>Eukaryota</taxon>
        <taxon>Metazoa</taxon>
        <taxon>Ecdysozoa</taxon>
        <taxon>Nematoda</taxon>
        <taxon>Chromadorea</taxon>
        <taxon>Rhabditida</taxon>
        <taxon>Rhabditina</taxon>
        <taxon>Rhabditomorpha</taxon>
        <taxon>Strongyloidea</taxon>
        <taxon>Trichostrongylidae</taxon>
        <taxon>Trichostrongylus</taxon>
    </lineage>
</organism>
<evidence type="ECO:0000256" key="1">
    <source>
        <dbReference type="SAM" id="Phobius"/>
    </source>
</evidence>
<name>A0AAN8G990_TRICO</name>
<sequence>MRGARESEVRKKDFCVDSATYVEGKKMTAQGGKCPQPYPIKEDDNQSGMARMLVLCAVPLNVVSNVAKCIDVRYLMSSTMFLYLGLQTLLVLVELILFIVVIVSQKLRAMSFISDLTFLALLIAVMELVIYLIDRSIRTADKDEGKKEV</sequence>
<evidence type="ECO:0000313" key="2">
    <source>
        <dbReference type="EMBL" id="KAK5979598.1"/>
    </source>
</evidence>
<dbReference type="AlphaFoldDB" id="A0AAN8G990"/>
<feature type="transmembrane region" description="Helical" evidence="1">
    <location>
        <begin position="109"/>
        <end position="133"/>
    </location>
</feature>
<keyword evidence="1" id="KW-0812">Transmembrane</keyword>